<dbReference type="InterPro" id="IPR050055">
    <property type="entry name" value="EF-Tu_GTPase"/>
</dbReference>
<reference evidence="12" key="1">
    <citation type="submission" date="2012-06" db="EMBL/GenBank/DDBJ databases">
        <title>Complete sequence of chromosome of Desulfomonile tiedjei DSM 6799.</title>
        <authorList>
            <person name="Lucas S."/>
            <person name="Copeland A."/>
            <person name="Lapidus A."/>
            <person name="Glavina del Rio T."/>
            <person name="Dalin E."/>
            <person name="Tice H."/>
            <person name="Bruce D."/>
            <person name="Goodwin L."/>
            <person name="Pitluck S."/>
            <person name="Peters L."/>
            <person name="Ovchinnikova G."/>
            <person name="Zeytun A."/>
            <person name="Lu M."/>
            <person name="Kyrpides N."/>
            <person name="Mavromatis K."/>
            <person name="Ivanova N."/>
            <person name="Brettin T."/>
            <person name="Detter J.C."/>
            <person name="Han C."/>
            <person name="Larimer F."/>
            <person name="Land M."/>
            <person name="Hauser L."/>
            <person name="Markowitz V."/>
            <person name="Cheng J.-F."/>
            <person name="Hugenholtz P."/>
            <person name="Woyke T."/>
            <person name="Wu D."/>
            <person name="Spring S."/>
            <person name="Schroeder M."/>
            <person name="Brambilla E."/>
            <person name="Klenk H.-P."/>
            <person name="Eisen J.A."/>
        </authorList>
    </citation>
    <scope>NUCLEOTIDE SEQUENCE [LARGE SCALE GENOMIC DNA]</scope>
    <source>
        <strain evidence="12">ATCC 49306 / DSM 6799 / DCB-1</strain>
    </source>
</reference>
<dbReference type="GO" id="GO:0005525">
    <property type="term" value="F:GTP binding"/>
    <property type="evidence" value="ECO:0007669"/>
    <property type="project" value="UniProtKB-KW"/>
</dbReference>
<dbReference type="Gene3D" id="2.40.30.10">
    <property type="entry name" value="Translation factors"/>
    <property type="match status" value="1"/>
</dbReference>
<keyword evidence="3" id="KW-0963">Cytoplasm</keyword>
<comment type="function">
    <text evidence="7">Translation factor necessary for the incorporation of selenocysteine into proteins. It probably replaces EF-Tu for the insertion of selenocysteine directed by the UGA codon. SelB binds GTP and GDP.</text>
</comment>
<keyword evidence="6" id="KW-0342">GTP-binding</keyword>
<dbReference type="SUPFAM" id="SSF50447">
    <property type="entry name" value="Translation proteins"/>
    <property type="match status" value="1"/>
</dbReference>
<dbReference type="InterPro" id="IPR036388">
    <property type="entry name" value="WH-like_DNA-bd_sf"/>
</dbReference>
<dbReference type="Pfam" id="PF00009">
    <property type="entry name" value="GTP_EFTU"/>
    <property type="match status" value="1"/>
</dbReference>
<dbReference type="Gene3D" id="1.10.10.10">
    <property type="entry name" value="Winged helix-like DNA-binding domain superfamily/Winged helix DNA-binding domain"/>
    <property type="match status" value="1"/>
</dbReference>
<dbReference type="PANTHER" id="PTHR43721:SF22">
    <property type="entry name" value="ELONGATION FACTOR TU, MITOCHONDRIAL"/>
    <property type="match status" value="1"/>
</dbReference>
<dbReference type="RefSeq" id="WP_014810828.1">
    <property type="nucleotide sequence ID" value="NC_018025.1"/>
</dbReference>
<evidence type="ECO:0000256" key="8">
    <source>
        <dbReference type="ARBA" id="ARBA00031615"/>
    </source>
</evidence>
<dbReference type="STRING" id="706587.Desti_3027"/>
<dbReference type="GO" id="GO:0005829">
    <property type="term" value="C:cytosol"/>
    <property type="evidence" value="ECO:0007669"/>
    <property type="project" value="TreeGrafter"/>
</dbReference>
<dbReference type="Gene3D" id="3.40.50.300">
    <property type="entry name" value="P-loop containing nucleotide triphosphate hydrolases"/>
    <property type="match status" value="1"/>
</dbReference>
<dbReference type="Pfam" id="PF25461">
    <property type="entry name" value="Beta-barrel_SelB"/>
    <property type="match status" value="1"/>
</dbReference>
<dbReference type="CDD" id="cd04171">
    <property type="entry name" value="SelB"/>
    <property type="match status" value="1"/>
</dbReference>
<dbReference type="PRINTS" id="PR00315">
    <property type="entry name" value="ELONGATNFCT"/>
</dbReference>
<protein>
    <recommendedName>
        <fullName evidence="2">Selenocysteine-specific elongation factor</fullName>
    </recommendedName>
    <alternativeName>
        <fullName evidence="8">SelB translation factor</fullName>
    </alternativeName>
</protein>
<evidence type="ECO:0000256" key="4">
    <source>
        <dbReference type="ARBA" id="ARBA00022741"/>
    </source>
</evidence>
<dbReference type="SUPFAM" id="SSF52540">
    <property type="entry name" value="P-loop containing nucleoside triphosphate hydrolases"/>
    <property type="match status" value="1"/>
</dbReference>
<dbReference type="InterPro" id="IPR000795">
    <property type="entry name" value="T_Tr_GTP-bd_dom"/>
</dbReference>
<dbReference type="NCBIfam" id="TIGR00231">
    <property type="entry name" value="small_GTP"/>
    <property type="match status" value="1"/>
</dbReference>
<dbReference type="EMBL" id="CP003360">
    <property type="protein sequence ID" value="AFM25691.1"/>
    <property type="molecule type" value="Genomic_DNA"/>
</dbReference>
<dbReference type="KEGG" id="dti:Desti_3027"/>
<comment type="subcellular location">
    <subcellularLocation>
        <location evidence="1">Cytoplasm</location>
    </subcellularLocation>
</comment>
<dbReference type="AlphaFoldDB" id="I4C800"/>
<dbReference type="GO" id="GO:0003723">
    <property type="term" value="F:RNA binding"/>
    <property type="evidence" value="ECO:0007669"/>
    <property type="project" value="InterPro"/>
</dbReference>
<dbReference type="InterPro" id="IPR004161">
    <property type="entry name" value="EFTu-like_2"/>
</dbReference>
<proteinExistence type="predicted"/>
<dbReference type="eggNOG" id="COG3276">
    <property type="taxonomic scope" value="Bacteria"/>
</dbReference>
<dbReference type="Pfam" id="PF09107">
    <property type="entry name" value="WHD_3rd_SelB"/>
    <property type="match status" value="1"/>
</dbReference>
<dbReference type="SUPFAM" id="SSF46785">
    <property type="entry name" value="Winged helix' DNA-binding domain"/>
    <property type="match status" value="1"/>
</dbReference>
<evidence type="ECO:0000256" key="5">
    <source>
        <dbReference type="ARBA" id="ARBA00022917"/>
    </source>
</evidence>
<keyword evidence="12" id="KW-1185">Reference proteome</keyword>
<dbReference type="SUPFAM" id="SSF50465">
    <property type="entry name" value="EF-Tu/eEF-1alpha/eIF2-gamma C-terminal domain"/>
    <property type="match status" value="1"/>
</dbReference>
<dbReference type="InterPro" id="IPR027417">
    <property type="entry name" value="P-loop_NTPase"/>
</dbReference>
<keyword evidence="11" id="KW-0251">Elongation factor</keyword>
<dbReference type="InterPro" id="IPR009000">
    <property type="entry name" value="Transl_B-barrel_sf"/>
</dbReference>
<organism evidence="11 12">
    <name type="scientific">Desulfomonile tiedjei (strain ATCC 49306 / DSM 6799 / DCB-1)</name>
    <dbReference type="NCBI Taxonomy" id="706587"/>
    <lineage>
        <taxon>Bacteria</taxon>
        <taxon>Pseudomonadati</taxon>
        <taxon>Thermodesulfobacteriota</taxon>
        <taxon>Desulfomonilia</taxon>
        <taxon>Desulfomonilales</taxon>
        <taxon>Desulfomonilaceae</taxon>
        <taxon>Desulfomonile</taxon>
    </lineage>
</organism>
<dbReference type="GO" id="GO:0003746">
    <property type="term" value="F:translation elongation factor activity"/>
    <property type="evidence" value="ECO:0007669"/>
    <property type="project" value="UniProtKB-KW"/>
</dbReference>
<keyword evidence="5" id="KW-0648">Protein biosynthesis</keyword>
<feature type="compositionally biased region" description="Basic and acidic residues" evidence="9">
    <location>
        <begin position="19"/>
        <end position="28"/>
    </location>
</feature>
<evidence type="ECO:0000256" key="7">
    <source>
        <dbReference type="ARBA" id="ARBA00025526"/>
    </source>
</evidence>
<evidence type="ECO:0000256" key="9">
    <source>
        <dbReference type="SAM" id="MobiDB-lite"/>
    </source>
</evidence>
<evidence type="ECO:0000256" key="3">
    <source>
        <dbReference type="ARBA" id="ARBA00022490"/>
    </source>
</evidence>
<dbReference type="Gene3D" id="1.10.10.2770">
    <property type="match status" value="1"/>
</dbReference>
<dbReference type="GO" id="GO:0003924">
    <property type="term" value="F:GTPase activity"/>
    <property type="evidence" value="ECO:0007669"/>
    <property type="project" value="InterPro"/>
</dbReference>
<dbReference type="InterPro" id="IPR015191">
    <property type="entry name" value="SelB_WHD4"/>
</dbReference>
<dbReference type="OrthoDB" id="9803139at2"/>
<dbReference type="CDD" id="cd15491">
    <property type="entry name" value="selB_III"/>
    <property type="match status" value="1"/>
</dbReference>
<dbReference type="PANTHER" id="PTHR43721">
    <property type="entry name" value="ELONGATION FACTOR TU-RELATED"/>
    <property type="match status" value="1"/>
</dbReference>
<accession>I4C800</accession>
<sequence>MPPPKNGPVLKRTLPASKDLSDSLTDKSSGELLKDSETAMNTFLTAGVAGHVDHGKTSLVRFLTGIDTDRLKEEKRRGLSIEPSVAPLKLPSGNRIALMDVPGHSDFLKNTIRGLSAVDMAILVVAADDGVMPQTRDHLAVLNFVNAKGGFIVLSKADLVDRETVELAEMEIRDIIQGSFLENKPVIPFSALEGSGLEEVLMATEDEAEQVHGKAIQAPFRLWIDQVRSFPGFGTVASGTVMSGSITRDNTVELLPSGKQAKVRFIEVHHERVDRAVAGQRVGLNLQGIPLEDLKLGTVLAAPGVLTPASLFNAELSLLPGTRRPIMNRQRVKLYIGTYCTTARLVMMGHERLHPGETGLVQLRLSEPLAVLPRDPFVISPMNLHAVIGGGRILETPKEKFRSGNSEKTMTYLHLLQEDNVKSIVNLYLAKFSSRPVTADEIVVATGLELERIQAEINARMKLGKLLHLNGRGYFDKSHYELLKRRLVDVTKNILSKDAFKPTASADEIRFRLDPNLNIAIFDRMIGDLCKDGKLTRTEKGYKVTNFVVKLPLSRERLIERLIDFAAKQGYWTFSAGTYWKRHGEGIAHRDVEKVLDHLHAQKKLVRLNDGRFLTVEALHDIKEHVRTLILQKGNLTIEDGKRILGYGRNRAVPVLDYLDTIGYTKRNGDKRVLNREVTHGVSMML</sequence>
<dbReference type="GO" id="GO:0001514">
    <property type="term" value="P:selenocysteine incorporation"/>
    <property type="evidence" value="ECO:0007669"/>
    <property type="project" value="InterPro"/>
</dbReference>
<dbReference type="Pfam" id="PF03144">
    <property type="entry name" value="GTP_EFTU_D2"/>
    <property type="match status" value="1"/>
</dbReference>
<dbReference type="HOGENOM" id="CLU_023030_3_0_7"/>
<dbReference type="InterPro" id="IPR009001">
    <property type="entry name" value="Transl_elong_EF1A/Init_IF2_C"/>
</dbReference>
<dbReference type="InterPro" id="IPR004535">
    <property type="entry name" value="Transl_elong_SelB"/>
</dbReference>
<evidence type="ECO:0000256" key="1">
    <source>
        <dbReference type="ARBA" id="ARBA00004496"/>
    </source>
</evidence>
<gene>
    <name evidence="11" type="ordered locus">Desti_3027</name>
</gene>
<dbReference type="NCBIfam" id="TIGR00475">
    <property type="entry name" value="selB"/>
    <property type="match status" value="1"/>
</dbReference>
<dbReference type="PATRIC" id="fig|706587.4.peg.3439"/>
<evidence type="ECO:0000313" key="11">
    <source>
        <dbReference type="EMBL" id="AFM25691.1"/>
    </source>
</evidence>
<evidence type="ECO:0000259" key="10">
    <source>
        <dbReference type="PROSITE" id="PS51722"/>
    </source>
</evidence>
<name>I4C800_DESTA</name>
<evidence type="ECO:0000256" key="6">
    <source>
        <dbReference type="ARBA" id="ARBA00023134"/>
    </source>
</evidence>
<evidence type="ECO:0000313" key="12">
    <source>
        <dbReference type="Proteomes" id="UP000006055"/>
    </source>
</evidence>
<evidence type="ECO:0000256" key="2">
    <source>
        <dbReference type="ARBA" id="ARBA00015953"/>
    </source>
</evidence>
<dbReference type="InterPro" id="IPR005225">
    <property type="entry name" value="Small_GTP-bd"/>
</dbReference>
<feature type="domain" description="Tr-type G" evidence="10">
    <location>
        <begin position="41"/>
        <end position="212"/>
    </location>
</feature>
<dbReference type="PROSITE" id="PS51722">
    <property type="entry name" value="G_TR_2"/>
    <property type="match status" value="1"/>
</dbReference>
<dbReference type="InterPro" id="IPR036390">
    <property type="entry name" value="WH_DNA-bd_sf"/>
</dbReference>
<keyword evidence="4" id="KW-0547">Nucleotide-binding</keyword>
<dbReference type="Proteomes" id="UP000006055">
    <property type="component" value="Chromosome"/>
</dbReference>
<feature type="region of interest" description="Disordered" evidence="9">
    <location>
        <begin position="1"/>
        <end position="28"/>
    </location>
</feature>
<dbReference type="InterPro" id="IPR057335">
    <property type="entry name" value="Beta-barrel_SelB"/>
</dbReference>